<reference evidence="1 2" key="2">
    <citation type="journal article" date="2022" name="Mol. Ecol. Resour.">
        <title>The genomes of chicory, endive, great burdock and yacon provide insights into Asteraceae paleo-polyploidization history and plant inulin production.</title>
        <authorList>
            <person name="Fan W."/>
            <person name="Wang S."/>
            <person name="Wang H."/>
            <person name="Wang A."/>
            <person name="Jiang F."/>
            <person name="Liu H."/>
            <person name="Zhao H."/>
            <person name="Xu D."/>
            <person name="Zhang Y."/>
        </authorList>
    </citation>
    <scope>NUCLEOTIDE SEQUENCE [LARGE SCALE GENOMIC DNA]</scope>
    <source>
        <strain evidence="2">cv. Punajuju</strain>
        <tissue evidence="1">Leaves</tissue>
    </source>
</reference>
<protein>
    <submittedName>
        <fullName evidence="1">Uncharacterized protein</fullName>
    </submittedName>
</protein>
<organism evidence="1 2">
    <name type="scientific">Cichorium intybus</name>
    <name type="common">Chicory</name>
    <dbReference type="NCBI Taxonomy" id="13427"/>
    <lineage>
        <taxon>Eukaryota</taxon>
        <taxon>Viridiplantae</taxon>
        <taxon>Streptophyta</taxon>
        <taxon>Embryophyta</taxon>
        <taxon>Tracheophyta</taxon>
        <taxon>Spermatophyta</taxon>
        <taxon>Magnoliopsida</taxon>
        <taxon>eudicotyledons</taxon>
        <taxon>Gunneridae</taxon>
        <taxon>Pentapetalae</taxon>
        <taxon>asterids</taxon>
        <taxon>campanulids</taxon>
        <taxon>Asterales</taxon>
        <taxon>Asteraceae</taxon>
        <taxon>Cichorioideae</taxon>
        <taxon>Cichorieae</taxon>
        <taxon>Cichoriinae</taxon>
        <taxon>Cichorium</taxon>
    </lineage>
</organism>
<gene>
    <name evidence="1" type="ORF">L2E82_28121</name>
</gene>
<comment type="caution">
    <text evidence="1">The sequence shown here is derived from an EMBL/GenBank/DDBJ whole genome shotgun (WGS) entry which is preliminary data.</text>
</comment>
<name>A0ACB9CVJ3_CICIN</name>
<keyword evidence="2" id="KW-1185">Reference proteome</keyword>
<evidence type="ECO:0000313" key="2">
    <source>
        <dbReference type="Proteomes" id="UP001055811"/>
    </source>
</evidence>
<dbReference type="Proteomes" id="UP001055811">
    <property type="component" value="Linkage Group LG05"/>
</dbReference>
<dbReference type="EMBL" id="CM042013">
    <property type="protein sequence ID" value="KAI3738102.1"/>
    <property type="molecule type" value="Genomic_DNA"/>
</dbReference>
<reference evidence="2" key="1">
    <citation type="journal article" date="2022" name="Mol. Ecol. Resour.">
        <title>The genomes of chicory, endive, great burdock and yacon provide insights into Asteraceae palaeo-polyploidization history and plant inulin production.</title>
        <authorList>
            <person name="Fan W."/>
            <person name="Wang S."/>
            <person name="Wang H."/>
            <person name="Wang A."/>
            <person name="Jiang F."/>
            <person name="Liu H."/>
            <person name="Zhao H."/>
            <person name="Xu D."/>
            <person name="Zhang Y."/>
        </authorList>
    </citation>
    <scope>NUCLEOTIDE SEQUENCE [LARGE SCALE GENOMIC DNA]</scope>
    <source>
        <strain evidence="2">cv. Punajuju</strain>
    </source>
</reference>
<proteinExistence type="predicted"/>
<accession>A0ACB9CVJ3</accession>
<sequence>MSQGPGSAVRKLNTSSKDVGGSYNSNNKPPSHQDLARRPPSEINKLAAEEPSSNPPSFGAVNPHPNSSTKK</sequence>
<evidence type="ECO:0000313" key="1">
    <source>
        <dbReference type="EMBL" id="KAI3738102.1"/>
    </source>
</evidence>